<dbReference type="PROSITE" id="PS50103">
    <property type="entry name" value="ZF_C3H1"/>
    <property type="match status" value="1"/>
</dbReference>
<reference evidence="7" key="1">
    <citation type="submission" date="2021-01" db="EMBL/GenBank/DDBJ databases">
        <authorList>
            <person name="Corre E."/>
            <person name="Pelletier E."/>
            <person name="Niang G."/>
            <person name="Scheremetjew M."/>
            <person name="Finn R."/>
            <person name="Kale V."/>
            <person name="Holt S."/>
            <person name="Cochrane G."/>
            <person name="Meng A."/>
            <person name="Brown T."/>
            <person name="Cohen L."/>
        </authorList>
    </citation>
    <scope>NUCLEOTIDE SEQUENCE</scope>
    <source>
        <strain evidence="7">CCAP 1951/1</strain>
    </source>
</reference>
<feature type="domain" description="C3H1-type" evidence="6">
    <location>
        <begin position="196"/>
        <end position="224"/>
    </location>
</feature>
<accession>A0A7S1PN89</accession>
<keyword evidence="1 4" id="KW-0479">Metal-binding</keyword>
<feature type="region of interest" description="Disordered" evidence="5">
    <location>
        <begin position="364"/>
        <end position="394"/>
    </location>
</feature>
<evidence type="ECO:0000256" key="2">
    <source>
        <dbReference type="ARBA" id="ARBA00022771"/>
    </source>
</evidence>
<evidence type="ECO:0000313" key="7">
    <source>
        <dbReference type="EMBL" id="CAD9092400.1"/>
    </source>
</evidence>
<feature type="compositionally biased region" description="Pro residues" evidence="5">
    <location>
        <begin position="370"/>
        <end position="379"/>
    </location>
</feature>
<organism evidence="7">
    <name type="scientific">Neobodo designis</name>
    <name type="common">Flagellated protozoan</name>
    <name type="synonym">Bodo designis</name>
    <dbReference type="NCBI Taxonomy" id="312471"/>
    <lineage>
        <taxon>Eukaryota</taxon>
        <taxon>Discoba</taxon>
        <taxon>Euglenozoa</taxon>
        <taxon>Kinetoplastea</taxon>
        <taxon>Metakinetoplastina</taxon>
        <taxon>Neobodonida</taxon>
        <taxon>Neobodo</taxon>
    </lineage>
</organism>
<feature type="zinc finger region" description="C3H1-type" evidence="4">
    <location>
        <begin position="196"/>
        <end position="224"/>
    </location>
</feature>
<keyword evidence="3 4" id="KW-0862">Zinc</keyword>
<evidence type="ECO:0000256" key="5">
    <source>
        <dbReference type="SAM" id="MobiDB-lite"/>
    </source>
</evidence>
<sequence>MRLRVTHVMHPDDSSCCFIVPTADVTARAHNGRRRLPTSPLQVPSAGDDQGAAARNELAPVPSLCPSCLPDDDKSRRACDFAADSSSSASGADAVASVCGGGCPHVHASLARAQRRTVHRMANPENANNAVGVVRDGNESACTVLLPGSTTATETIDVATCLATQAPIANGCDTLLSKSSPSDGSSSETVSVTPVKRLPMHCVHWLQRGTCVYGETCRFVHCFEPSPAALRAAEQRLEPTGDSRPAGSTAAPIRQPPTTTRVEPRQRQSSGPVYTLPLSATPSAVHPPATVPLLPPPVSGSTAMGAFPTALNYPPLPQLPPWQPGGVPPSTQLVAPPPGMPGGWLPTAGAPLMPLFHPPFPAAVSTAPSAPAPLPPPQQPHQHHSPLFFPAPDVAGGGGGFVSARNA</sequence>
<dbReference type="InterPro" id="IPR036855">
    <property type="entry name" value="Znf_CCCH_sf"/>
</dbReference>
<evidence type="ECO:0000259" key="6">
    <source>
        <dbReference type="PROSITE" id="PS50103"/>
    </source>
</evidence>
<feature type="region of interest" description="Disordered" evidence="5">
    <location>
        <begin position="235"/>
        <end position="274"/>
    </location>
</feature>
<evidence type="ECO:0000256" key="4">
    <source>
        <dbReference type="PROSITE-ProRule" id="PRU00723"/>
    </source>
</evidence>
<name>A0A7S1PN89_NEODS</name>
<proteinExistence type="predicted"/>
<feature type="compositionally biased region" description="Polar residues" evidence="5">
    <location>
        <begin position="256"/>
        <end position="274"/>
    </location>
</feature>
<dbReference type="EMBL" id="HBGF01003676">
    <property type="protein sequence ID" value="CAD9092400.1"/>
    <property type="molecule type" value="Transcribed_RNA"/>
</dbReference>
<feature type="region of interest" description="Disordered" evidence="5">
    <location>
        <begin position="32"/>
        <end position="53"/>
    </location>
</feature>
<evidence type="ECO:0000256" key="1">
    <source>
        <dbReference type="ARBA" id="ARBA00022723"/>
    </source>
</evidence>
<evidence type="ECO:0000256" key="3">
    <source>
        <dbReference type="ARBA" id="ARBA00022833"/>
    </source>
</evidence>
<dbReference type="GO" id="GO:0008270">
    <property type="term" value="F:zinc ion binding"/>
    <property type="evidence" value="ECO:0007669"/>
    <property type="project" value="UniProtKB-KW"/>
</dbReference>
<keyword evidence="2 4" id="KW-0863">Zinc-finger</keyword>
<protein>
    <recommendedName>
        <fullName evidence="6">C3H1-type domain-containing protein</fullName>
    </recommendedName>
</protein>
<dbReference type="InterPro" id="IPR000571">
    <property type="entry name" value="Znf_CCCH"/>
</dbReference>
<gene>
    <name evidence="7" type="ORF">NDES1114_LOCUS2541</name>
</gene>
<dbReference type="AlphaFoldDB" id="A0A7S1PN89"/>
<dbReference type="Pfam" id="PF18345">
    <property type="entry name" value="zf_CCCH_4"/>
    <property type="match status" value="1"/>
</dbReference>
<dbReference type="SUPFAM" id="SSF90229">
    <property type="entry name" value="CCCH zinc finger"/>
    <property type="match status" value="1"/>
</dbReference>